<comment type="caution">
    <text evidence="1">The sequence shown here is derived from an EMBL/GenBank/DDBJ whole genome shotgun (WGS) entry which is preliminary data.</text>
</comment>
<proteinExistence type="predicted"/>
<dbReference type="EMBL" id="SNRY01009147">
    <property type="protein sequence ID" value="KAA6307473.1"/>
    <property type="molecule type" value="Genomic_DNA"/>
</dbReference>
<organism evidence="1">
    <name type="scientific">termite gut metagenome</name>
    <dbReference type="NCBI Taxonomy" id="433724"/>
    <lineage>
        <taxon>unclassified sequences</taxon>
        <taxon>metagenomes</taxon>
        <taxon>organismal metagenomes</taxon>
    </lineage>
</organism>
<dbReference type="AlphaFoldDB" id="A0A5J4PG66"/>
<evidence type="ECO:0000313" key="1">
    <source>
        <dbReference type="EMBL" id="KAA6307473.1"/>
    </source>
</evidence>
<gene>
    <name evidence="1" type="ORF">EZS27_040855</name>
</gene>
<feature type="non-terminal residue" evidence="1">
    <location>
        <position position="1"/>
    </location>
</feature>
<accession>A0A5J4PG66</accession>
<reference evidence="1" key="1">
    <citation type="submission" date="2019-03" db="EMBL/GenBank/DDBJ databases">
        <title>Single cell metagenomics reveals metabolic interactions within the superorganism composed of flagellate Streblomastix strix and complex community of Bacteroidetes bacteria on its surface.</title>
        <authorList>
            <person name="Treitli S.C."/>
            <person name="Kolisko M."/>
            <person name="Husnik F."/>
            <person name="Keeling P."/>
            <person name="Hampl V."/>
        </authorList>
    </citation>
    <scope>NUCLEOTIDE SEQUENCE</scope>
    <source>
        <strain evidence="1">STM</strain>
    </source>
</reference>
<protein>
    <submittedName>
        <fullName evidence="1">Uncharacterized protein</fullName>
    </submittedName>
</protein>
<sequence length="38" mass="4580">NAKPIVNLIIELVRIFERENPKLPMRVDHGKDKYTIYR</sequence>
<name>A0A5J4PG66_9ZZZZ</name>